<keyword evidence="1" id="KW-0418">Kinase</keyword>
<sequence length="228" mass="23930">MTFTNNKRAVGIFSSHQEAENALHELRDDGFAMNQVSMVARDTDRLDQSHQIGETHVQELTETTHIARDTDRLDRSHEISETHVQALTETTHVDEGAKIGLASGGAVGGLTGLLVGLGTLAIPGVGPIMLAGATATAIASTLAGGAIGAAAGGLVGGLIGLGIPEERAHVYHDHVVRGGYLVIVDGTEAEILRAEAILKRRGIREWEVYPASTTGEVHRSDGSSFVKS</sequence>
<gene>
    <name evidence="1" type="ORF">C7B82_10845</name>
</gene>
<protein>
    <submittedName>
        <fullName evidence="1">Signal transduction histidine kinase (STHK), LytS</fullName>
    </submittedName>
</protein>
<comment type="caution">
    <text evidence="1">The sequence shown here is derived from an EMBL/GenBank/DDBJ whole genome shotgun (WGS) entry which is preliminary data.</text>
</comment>
<dbReference type="RefSeq" id="WP_106256318.1">
    <property type="nucleotide sequence ID" value="NZ_CAWNSW010000012.1"/>
</dbReference>
<reference evidence="1 2" key="2">
    <citation type="submission" date="2018-03" db="EMBL/GenBank/DDBJ databases">
        <title>The ancient ancestry and fast evolution of plastids.</title>
        <authorList>
            <person name="Moore K.R."/>
            <person name="Magnabosco C."/>
            <person name="Momper L."/>
            <person name="Gold D.A."/>
            <person name="Bosak T."/>
            <person name="Fournier G.P."/>
        </authorList>
    </citation>
    <scope>NUCLEOTIDE SEQUENCE [LARGE SCALE GENOMIC DNA]</scope>
    <source>
        <strain evidence="1 2">ULC18</strain>
    </source>
</reference>
<dbReference type="PANTHER" id="PTHR36109">
    <property type="entry name" value="MEMBRANE PROTEIN-RELATED"/>
    <property type="match status" value="1"/>
</dbReference>
<dbReference type="InterPro" id="IPR052948">
    <property type="entry name" value="Low_temp-induced_all0457"/>
</dbReference>
<evidence type="ECO:0000313" key="2">
    <source>
        <dbReference type="Proteomes" id="UP000239576"/>
    </source>
</evidence>
<dbReference type="AlphaFoldDB" id="A0A2T1E9X9"/>
<name>A0A2T1E9X9_9CYAN</name>
<keyword evidence="2" id="KW-1185">Reference proteome</keyword>
<keyword evidence="1" id="KW-0808">Transferase</keyword>
<evidence type="ECO:0000313" key="1">
    <source>
        <dbReference type="EMBL" id="PSB29518.1"/>
    </source>
</evidence>
<dbReference type="GO" id="GO:0016301">
    <property type="term" value="F:kinase activity"/>
    <property type="evidence" value="ECO:0007669"/>
    <property type="project" value="UniProtKB-KW"/>
</dbReference>
<reference evidence="2" key="1">
    <citation type="submission" date="2018-02" db="EMBL/GenBank/DDBJ databases">
        <authorList>
            <person name="Moore K."/>
            <person name="Momper L."/>
        </authorList>
    </citation>
    <scope>NUCLEOTIDE SEQUENCE [LARGE SCALE GENOMIC DNA]</scope>
    <source>
        <strain evidence="2">ULC18</strain>
    </source>
</reference>
<dbReference type="OrthoDB" id="462701at2"/>
<accession>A0A2T1E9X9</accession>
<dbReference type="Proteomes" id="UP000239576">
    <property type="component" value="Unassembled WGS sequence"/>
</dbReference>
<organism evidence="1 2">
    <name type="scientific">Stenomitos frigidus ULC18</name>
    <dbReference type="NCBI Taxonomy" id="2107698"/>
    <lineage>
        <taxon>Bacteria</taxon>
        <taxon>Bacillati</taxon>
        <taxon>Cyanobacteriota</taxon>
        <taxon>Cyanophyceae</taxon>
        <taxon>Leptolyngbyales</taxon>
        <taxon>Leptolyngbyaceae</taxon>
        <taxon>Stenomitos</taxon>
    </lineage>
</organism>
<dbReference type="EMBL" id="PVWK01000061">
    <property type="protein sequence ID" value="PSB29518.1"/>
    <property type="molecule type" value="Genomic_DNA"/>
</dbReference>
<dbReference type="PANTHER" id="PTHR36109:SF2">
    <property type="entry name" value="MEMBRANE PROTEIN"/>
    <property type="match status" value="1"/>
</dbReference>
<proteinExistence type="predicted"/>